<sequence length="358" mass="40836">MLPSPVSSNRRGTSQHLRTFSSSDLRRALNLLRSRSRFTNLSIIILAGCFCVSFLYNLAFIFSSFPPSLVTYTPPQSILSTIARNTTLENLSHLVIVPGHAIWTGTQPDQVLDADRWTLEEYQRGGGSYRISAFVEHIRRGVEITLKDDSSLLIFSGQVFNPGYKFVSLTLLSSGQTRLQSTTTEAESYMRLAMSLGLFHPDSKQTSHAPHFPRATTETYALDSYQNFLFSLARFHEITGRYPLQVTIVGYEMKRRRFDELHRTALRFPAHHFEYIGIEPPANEESARIGEVKNGYAPYQLDLYGCHDFLLAKRRTRNPFLRFHPYHASAPELRGLLEWCPDDAGMVYNGPLPWDVYE</sequence>
<dbReference type="GO" id="GO:0005737">
    <property type="term" value="C:cytoplasm"/>
    <property type="evidence" value="ECO:0007669"/>
    <property type="project" value="TreeGrafter"/>
</dbReference>
<comment type="caution">
    <text evidence="2">The sequence shown here is derived from an EMBL/GenBank/DDBJ whole genome shotgun (WGS) entry which is preliminary data.</text>
</comment>
<keyword evidence="1" id="KW-1133">Transmembrane helix</keyword>
<keyword evidence="1" id="KW-0812">Transmembrane</keyword>
<protein>
    <submittedName>
        <fullName evidence="2">Uncharacterized protein</fullName>
    </submittedName>
</protein>
<name>A0AAD4EDQ8_9AGAM</name>
<keyword evidence="3" id="KW-1185">Reference proteome</keyword>
<dbReference type="PANTHER" id="PTHR28110:SF1">
    <property type="entry name" value="TRANSMEMBRANE PROTEIN"/>
    <property type="match status" value="1"/>
</dbReference>
<dbReference type="Proteomes" id="UP001195769">
    <property type="component" value="Unassembled WGS sequence"/>
</dbReference>
<dbReference type="AlphaFoldDB" id="A0AAD4EDQ8"/>
<dbReference type="InterPro" id="IPR055323">
    <property type="entry name" value="C57A10.07/YOR238W"/>
</dbReference>
<feature type="transmembrane region" description="Helical" evidence="1">
    <location>
        <begin position="41"/>
        <end position="62"/>
    </location>
</feature>
<dbReference type="PANTHER" id="PTHR28110">
    <property type="entry name" value="TRANSMEMBRANE PROTEIN"/>
    <property type="match status" value="1"/>
</dbReference>
<dbReference type="GeneID" id="64657927"/>
<evidence type="ECO:0000313" key="3">
    <source>
        <dbReference type="Proteomes" id="UP001195769"/>
    </source>
</evidence>
<dbReference type="RefSeq" id="XP_041229965.1">
    <property type="nucleotide sequence ID" value="XM_041363629.1"/>
</dbReference>
<organism evidence="2 3">
    <name type="scientific">Suillus fuscotomentosus</name>
    <dbReference type="NCBI Taxonomy" id="1912939"/>
    <lineage>
        <taxon>Eukaryota</taxon>
        <taxon>Fungi</taxon>
        <taxon>Dikarya</taxon>
        <taxon>Basidiomycota</taxon>
        <taxon>Agaricomycotina</taxon>
        <taxon>Agaricomycetes</taxon>
        <taxon>Agaricomycetidae</taxon>
        <taxon>Boletales</taxon>
        <taxon>Suillineae</taxon>
        <taxon>Suillaceae</taxon>
        <taxon>Suillus</taxon>
    </lineage>
</organism>
<proteinExistence type="predicted"/>
<evidence type="ECO:0000313" key="2">
    <source>
        <dbReference type="EMBL" id="KAG1904390.1"/>
    </source>
</evidence>
<keyword evidence="1" id="KW-0472">Membrane</keyword>
<gene>
    <name evidence="2" type="ORF">F5891DRAFT_1104386</name>
</gene>
<reference evidence="2" key="1">
    <citation type="journal article" date="2020" name="New Phytol.">
        <title>Comparative genomics reveals dynamic genome evolution in host specialist ectomycorrhizal fungi.</title>
        <authorList>
            <person name="Lofgren L.A."/>
            <person name="Nguyen N.H."/>
            <person name="Vilgalys R."/>
            <person name="Ruytinx J."/>
            <person name="Liao H.L."/>
            <person name="Branco S."/>
            <person name="Kuo A."/>
            <person name="LaButti K."/>
            <person name="Lipzen A."/>
            <person name="Andreopoulos W."/>
            <person name="Pangilinan J."/>
            <person name="Riley R."/>
            <person name="Hundley H."/>
            <person name="Na H."/>
            <person name="Barry K."/>
            <person name="Grigoriev I.V."/>
            <person name="Stajich J.E."/>
            <person name="Kennedy P.G."/>
        </authorList>
    </citation>
    <scope>NUCLEOTIDE SEQUENCE</scope>
    <source>
        <strain evidence="2">FC203</strain>
    </source>
</reference>
<dbReference type="EMBL" id="JABBWK010000010">
    <property type="protein sequence ID" value="KAG1904390.1"/>
    <property type="molecule type" value="Genomic_DNA"/>
</dbReference>
<accession>A0AAD4EDQ8</accession>
<evidence type="ECO:0000256" key="1">
    <source>
        <dbReference type="SAM" id="Phobius"/>
    </source>
</evidence>